<reference evidence="3" key="1">
    <citation type="submission" date="2012-03" db="EMBL/GenBank/DDBJ databases">
        <title>Complete genome of Caldisphaera lagunensis DSM 15908.</title>
        <authorList>
            <person name="Lucas S."/>
            <person name="Copeland A."/>
            <person name="Lapidus A."/>
            <person name="Glavina del Rio T."/>
            <person name="Dalin E."/>
            <person name="Tice H."/>
            <person name="Bruce D."/>
            <person name="Goodwin L."/>
            <person name="Pitluck S."/>
            <person name="Peters L."/>
            <person name="Mikhailova N."/>
            <person name="Teshima H."/>
            <person name="Kyrpides N."/>
            <person name="Mavromatis K."/>
            <person name="Ivanova N."/>
            <person name="Brettin T."/>
            <person name="Detter J.C."/>
            <person name="Han C."/>
            <person name="Larimer F."/>
            <person name="Land M."/>
            <person name="Hauser L."/>
            <person name="Markowitz V."/>
            <person name="Cheng J.-F."/>
            <person name="Hugenholtz P."/>
            <person name="Woyke T."/>
            <person name="Wu D."/>
            <person name="Spring S."/>
            <person name="Schroeder M."/>
            <person name="Brambilla E."/>
            <person name="Klenk H.-P."/>
            <person name="Eisen J.A."/>
        </authorList>
    </citation>
    <scope>NUCLEOTIDE SEQUENCE [LARGE SCALE GENOMIC DNA]</scope>
    <source>
        <strain evidence="3">DSM 15908 / JCM 11604 / IC-154</strain>
    </source>
</reference>
<organism evidence="2 3">
    <name type="scientific">Caldisphaera lagunensis (strain DSM 15908 / JCM 11604 / ANMR 0165 / IC-154)</name>
    <dbReference type="NCBI Taxonomy" id="1056495"/>
    <lineage>
        <taxon>Archaea</taxon>
        <taxon>Thermoproteota</taxon>
        <taxon>Thermoprotei</taxon>
        <taxon>Acidilobales</taxon>
        <taxon>Caldisphaeraceae</taxon>
        <taxon>Caldisphaera</taxon>
    </lineage>
</organism>
<dbReference type="eggNOG" id="arCOG02304">
    <property type="taxonomic scope" value="Archaea"/>
</dbReference>
<dbReference type="KEGG" id="clg:Calag_0085"/>
<sequence length="401" mass="44533">MNSNSLILSGIKVLDFTRAMSGPFATMVLGDLGADIIKVEPPEGDESRSWKPPDINGLSSYFISINRNKRSIVVDLKNEKGKEIIHKIAKKVDVVIENFKPGTANKLGIDYKTISSINPSIIYVSLSAYGQTGPWKDKPGYDLTVMATSGLLSLNGEKDRPPVKYGVPIVDITSGLYAVISILSALYYREKTGIGQYIDLSMYDAQLQILSHQALSYLTTGKNPERLGSAHPNIAPYQVFKAKDGYVVIAVGNDNQWKRMCEVLNMNYLLNDPRFKTNPDRVRNRDALVLEMEKVLENISVKEIIDKLESVGVPVAPVNSVAEALNNEQTKSREMVVEVEHKKIGKIKVPGTPFKFTITPGKIRYPPPLLGENTTEILKEFGFSDGEINDLLKNKVIYENK</sequence>
<dbReference type="InterPro" id="IPR023606">
    <property type="entry name" value="CoA-Trfase_III_dom_1_sf"/>
</dbReference>
<dbReference type="HOGENOM" id="CLU_033975_2_1_2"/>
<dbReference type="GO" id="GO:0008410">
    <property type="term" value="F:CoA-transferase activity"/>
    <property type="evidence" value="ECO:0007669"/>
    <property type="project" value="TreeGrafter"/>
</dbReference>
<protein>
    <submittedName>
        <fullName evidence="2">Putative acyl-CoA transferase/carnitine dehydratase</fullName>
    </submittedName>
</protein>
<dbReference type="SUPFAM" id="SSF89796">
    <property type="entry name" value="CoA-transferase family III (CaiB/BaiF)"/>
    <property type="match status" value="1"/>
</dbReference>
<dbReference type="InParanoid" id="L0A8X5"/>
<dbReference type="GeneID" id="14211345"/>
<dbReference type="InterPro" id="IPR044855">
    <property type="entry name" value="CoA-Trfase_III_dom3_sf"/>
</dbReference>
<proteinExistence type="predicted"/>
<dbReference type="Gene3D" id="3.30.1540.10">
    <property type="entry name" value="formyl-coa transferase, domain 3"/>
    <property type="match status" value="1"/>
</dbReference>
<keyword evidence="1 2" id="KW-0808">Transferase</keyword>
<dbReference type="PANTHER" id="PTHR48207:SF3">
    <property type="entry name" value="SUCCINATE--HYDROXYMETHYLGLUTARATE COA-TRANSFERASE"/>
    <property type="match status" value="1"/>
</dbReference>
<dbReference type="AlphaFoldDB" id="L0A8X5"/>
<keyword evidence="3" id="KW-1185">Reference proteome</keyword>
<dbReference type="Proteomes" id="UP000010469">
    <property type="component" value="Chromosome"/>
</dbReference>
<dbReference type="InterPro" id="IPR050483">
    <property type="entry name" value="CoA-transferase_III_domain"/>
</dbReference>
<evidence type="ECO:0000256" key="1">
    <source>
        <dbReference type="ARBA" id="ARBA00022679"/>
    </source>
</evidence>
<dbReference type="RefSeq" id="WP_015231772.1">
    <property type="nucleotide sequence ID" value="NC_019791.1"/>
</dbReference>
<name>L0A8X5_CALLD</name>
<accession>L0A8X5</accession>
<evidence type="ECO:0000313" key="2">
    <source>
        <dbReference type="EMBL" id="AFZ69874.1"/>
    </source>
</evidence>
<dbReference type="Gene3D" id="3.40.50.10540">
    <property type="entry name" value="Crotonobetainyl-coa:carnitine coa-transferase, domain 1"/>
    <property type="match status" value="1"/>
</dbReference>
<dbReference type="STRING" id="1056495.Calag_0085"/>
<dbReference type="FunCoup" id="L0A8X5">
    <property type="interactions" value="17"/>
</dbReference>
<dbReference type="OrthoDB" id="28444at2157"/>
<dbReference type="Pfam" id="PF02515">
    <property type="entry name" value="CoA_transf_3"/>
    <property type="match status" value="1"/>
</dbReference>
<gene>
    <name evidence="2" type="ordered locus">Calag_0085</name>
</gene>
<evidence type="ECO:0000313" key="3">
    <source>
        <dbReference type="Proteomes" id="UP000010469"/>
    </source>
</evidence>
<dbReference type="PANTHER" id="PTHR48207">
    <property type="entry name" value="SUCCINATE--HYDROXYMETHYLGLUTARATE COA-TRANSFERASE"/>
    <property type="match status" value="1"/>
</dbReference>
<dbReference type="InterPro" id="IPR003673">
    <property type="entry name" value="CoA-Trfase_fam_III"/>
</dbReference>
<dbReference type="EMBL" id="CP003378">
    <property type="protein sequence ID" value="AFZ69874.1"/>
    <property type="molecule type" value="Genomic_DNA"/>
</dbReference>